<dbReference type="AlphaFoldDB" id="A0ABD1W6M1"/>
<evidence type="ECO:0000313" key="1">
    <source>
        <dbReference type="EMBL" id="KAL2545311.1"/>
    </source>
</evidence>
<evidence type="ECO:0000313" key="2">
    <source>
        <dbReference type="Proteomes" id="UP001604277"/>
    </source>
</evidence>
<proteinExistence type="predicted"/>
<dbReference type="PANTHER" id="PTHR34119:SF21">
    <property type="entry name" value="BAR DOMAIN-CONTAINING PROTEIN"/>
    <property type="match status" value="1"/>
</dbReference>
<keyword evidence="2" id="KW-1185">Reference proteome</keyword>
<reference evidence="2" key="1">
    <citation type="submission" date="2024-07" db="EMBL/GenBank/DDBJ databases">
        <title>Two chromosome-level genome assemblies of Korean endemic species Abeliophyllum distichum and Forsythia ovata (Oleaceae).</title>
        <authorList>
            <person name="Jang H."/>
        </authorList>
    </citation>
    <scope>NUCLEOTIDE SEQUENCE [LARGE SCALE GENOMIC DNA]</scope>
</reference>
<dbReference type="PANTHER" id="PTHR34119">
    <property type="entry name" value="HYDROXYPROLINE-RICH GLYCOPROTEIN-LIKE"/>
    <property type="match status" value="1"/>
</dbReference>
<protein>
    <submittedName>
        <fullName evidence="1">Uncharacterized protein</fullName>
    </submittedName>
</protein>
<dbReference type="EMBL" id="JBFOLJ010000004">
    <property type="protein sequence ID" value="KAL2545311.1"/>
    <property type="molecule type" value="Genomic_DNA"/>
</dbReference>
<gene>
    <name evidence="1" type="ORF">Fot_14544</name>
</gene>
<accession>A0ABD1W6M1</accession>
<sequence>MFEYMVGHHREKGRSGHGKWQNFTSQQLQLAYEEYDEASRLCIFCLESLKQGQSRSLLTQATRHHAAQRRLLTLKAVELHIEDVTGKKHIDYKLCESDNVEDSYNEKNNFQTYDDGEISFDYRQTEELENACTSKSSTQINSVKNELEKIHSPQPRESSHSTPIYAEKLDPIERIREMQAAVQKLNTYVLPTLTGEKSSTSKTSNYAVLSTPTSIGRSTKNPWHSSPLNTKKYGKFTEHNKSPFVPLPLPLAEGAAVSQWDTHRGYNIRQAFSGSLASKPSYNKLLSSTNSGPIGSTESPQCYYDWNKRRRVSRKSHKYIDYMTFKMANNSNDNNIIKPWTVIVANISIHTENHMCVENCKNNISNNVGEDKDIKSGTNLGWIWREKSVGLRAEKGREKWGKESDKDHG</sequence>
<name>A0ABD1W6M1_9LAMI</name>
<dbReference type="Proteomes" id="UP001604277">
    <property type="component" value="Unassembled WGS sequence"/>
</dbReference>
<organism evidence="1 2">
    <name type="scientific">Forsythia ovata</name>
    <dbReference type="NCBI Taxonomy" id="205694"/>
    <lineage>
        <taxon>Eukaryota</taxon>
        <taxon>Viridiplantae</taxon>
        <taxon>Streptophyta</taxon>
        <taxon>Embryophyta</taxon>
        <taxon>Tracheophyta</taxon>
        <taxon>Spermatophyta</taxon>
        <taxon>Magnoliopsida</taxon>
        <taxon>eudicotyledons</taxon>
        <taxon>Gunneridae</taxon>
        <taxon>Pentapetalae</taxon>
        <taxon>asterids</taxon>
        <taxon>lamiids</taxon>
        <taxon>Lamiales</taxon>
        <taxon>Oleaceae</taxon>
        <taxon>Forsythieae</taxon>
        <taxon>Forsythia</taxon>
    </lineage>
</organism>
<comment type="caution">
    <text evidence="1">The sequence shown here is derived from an EMBL/GenBank/DDBJ whole genome shotgun (WGS) entry which is preliminary data.</text>
</comment>
<dbReference type="InterPro" id="IPR037488">
    <property type="entry name" value="At2g33490-like"/>
</dbReference>